<evidence type="ECO:0000313" key="2">
    <source>
        <dbReference type="EMBL" id="KAG2494729.1"/>
    </source>
</evidence>
<comment type="caution">
    <text evidence="2">The sequence shown here is derived from an EMBL/GenBank/DDBJ whole genome shotgun (WGS) entry which is preliminary data.</text>
</comment>
<sequence length="875" mass="93155">MPEGGLKAGAGAKAFARYSLSHVVRAQLACEDLRCRYYAGVYLLKHLMLSQQDKYWRSLRHVLGTAQQLNGERLVGREGRRQLCRRADCKFAHPEGHGETTTTVTNTSNTAACRFGWNCSRLDCWYAQPDGRAIDSSPQQLQVPHANPTPSPRTIAGVKHEEMVGPAMLALLRERFGQGLQALPPKLGAASTPDECRSSVVLLVPAAAQLAAVVQRLEAVLQELRVEAASEVSEVPLLGSTRCHGPPAGLHEVPLLGSTRAWLLETIEGVRSLMLALQPFAGASPDACRRVADLAVVYQDHRVYAGGLPSVNFPGTVLQGLLCNLPSLRNLEVMGTMARGPATSGLSTFSPQEQVLVSSALASAAHLTSLTLHDWSWLPCIAAGLSARLKTLTIGGSNHAHLPLTCVAPSIAQLTALQRLTMRAGMAFQVTDLVTMLDALQPSVEMCSLQASLHERLQRDTAKISLELANGKLLSCEVCSSAGVAFHPHQVCLLSDALLRSRMLGLRLPRLALDVRLALESSTPPFGAAARELLARCGEVRLYGISAASGCPDEAVLEAARLLGTPATLSYKHSLHEAVCLDLSSTPWRTGQPQRAEGIGAGGSGGVSGSGNGRGGGRPFLPPIQAAHAVLERVVQRMRTTPADPGREATQWQNLSSTLLLTGSRLPELLSSEAALWPWVRAVSEELAPFHPIADSWRRPVCSFRRLPSPGALLLTCSSAAIAEDAAEMVRWIELPAVSAAAGGVKVSLAEYLRCTSFAPPTLTSAELDAQAARGGVAHAAWAHLQQLFSATRTAGVGSHKATGTAGVSSTLLEVVQVPQTMPRLSDIVGQVLQAMWHGDETGGPASEAGGVERLAWLLETIDGVRFLLPDEHRL</sequence>
<dbReference type="Proteomes" id="UP000612055">
    <property type="component" value="Unassembled WGS sequence"/>
</dbReference>
<evidence type="ECO:0000256" key="1">
    <source>
        <dbReference type="SAM" id="Coils"/>
    </source>
</evidence>
<feature type="coiled-coil region" evidence="1">
    <location>
        <begin position="207"/>
        <end position="234"/>
    </location>
</feature>
<accession>A0A835Y3W3</accession>
<organism evidence="2 3">
    <name type="scientific">Edaphochlamys debaryana</name>
    <dbReference type="NCBI Taxonomy" id="47281"/>
    <lineage>
        <taxon>Eukaryota</taxon>
        <taxon>Viridiplantae</taxon>
        <taxon>Chlorophyta</taxon>
        <taxon>core chlorophytes</taxon>
        <taxon>Chlorophyceae</taxon>
        <taxon>CS clade</taxon>
        <taxon>Chlamydomonadales</taxon>
        <taxon>Chlamydomonadales incertae sedis</taxon>
        <taxon>Edaphochlamys</taxon>
    </lineage>
</organism>
<dbReference type="AlphaFoldDB" id="A0A835Y3W3"/>
<dbReference type="EMBL" id="JAEHOE010000029">
    <property type="protein sequence ID" value="KAG2494729.1"/>
    <property type="molecule type" value="Genomic_DNA"/>
</dbReference>
<protein>
    <submittedName>
        <fullName evidence="2">Uncharacterized protein</fullName>
    </submittedName>
</protein>
<keyword evidence="3" id="KW-1185">Reference proteome</keyword>
<evidence type="ECO:0000313" key="3">
    <source>
        <dbReference type="Proteomes" id="UP000612055"/>
    </source>
</evidence>
<proteinExistence type="predicted"/>
<reference evidence="2" key="1">
    <citation type="journal article" date="2020" name="bioRxiv">
        <title>Comparative genomics of Chlamydomonas.</title>
        <authorList>
            <person name="Craig R.J."/>
            <person name="Hasan A.R."/>
            <person name="Ness R.W."/>
            <person name="Keightley P.D."/>
        </authorList>
    </citation>
    <scope>NUCLEOTIDE SEQUENCE</scope>
    <source>
        <strain evidence="2">CCAP 11/70</strain>
    </source>
</reference>
<dbReference type="Gene3D" id="4.10.1000.40">
    <property type="match status" value="1"/>
</dbReference>
<gene>
    <name evidence="2" type="ORF">HYH03_007243</name>
</gene>
<dbReference type="PANTHER" id="PTHR34958">
    <property type="entry name" value="CONDITIONAL LOSS-OF-GROWTH 1"/>
    <property type="match status" value="1"/>
</dbReference>
<name>A0A835Y3W3_9CHLO</name>
<dbReference type="PANTHER" id="PTHR34958:SF1">
    <property type="entry name" value="ARMADILLO-LIKE HELICAL DOMAIN-CONTAINING PROTEIN"/>
    <property type="match status" value="1"/>
</dbReference>
<keyword evidence="1" id="KW-0175">Coiled coil</keyword>